<name>A0ABW5NAT9_9FLAO</name>
<keyword evidence="2" id="KW-1185">Reference proteome</keyword>
<dbReference type="Proteomes" id="UP001597459">
    <property type="component" value="Unassembled WGS sequence"/>
</dbReference>
<dbReference type="EMBL" id="JBHULX010000019">
    <property type="protein sequence ID" value="MFD2591338.1"/>
    <property type="molecule type" value="Genomic_DNA"/>
</dbReference>
<gene>
    <name evidence="1" type="ORF">ACFSTE_10925</name>
</gene>
<proteinExistence type="predicted"/>
<dbReference type="RefSeq" id="WP_378256680.1">
    <property type="nucleotide sequence ID" value="NZ_JBHSJV010000001.1"/>
</dbReference>
<reference evidence="2" key="1">
    <citation type="journal article" date="2019" name="Int. J. Syst. Evol. Microbiol.">
        <title>The Global Catalogue of Microorganisms (GCM) 10K type strain sequencing project: providing services to taxonomists for standard genome sequencing and annotation.</title>
        <authorList>
            <consortium name="The Broad Institute Genomics Platform"/>
            <consortium name="The Broad Institute Genome Sequencing Center for Infectious Disease"/>
            <person name="Wu L."/>
            <person name="Ma J."/>
        </authorList>
    </citation>
    <scope>NUCLEOTIDE SEQUENCE [LARGE SCALE GENOMIC DNA]</scope>
    <source>
        <strain evidence="2">KCTC 42423</strain>
    </source>
</reference>
<accession>A0ABW5NAT9</accession>
<evidence type="ECO:0000313" key="1">
    <source>
        <dbReference type="EMBL" id="MFD2591338.1"/>
    </source>
</evidence>
<organism evidence="1 2">
    <name type="scientific">Aquimarina hainanensis</name>
    <dbReference type="NCBI Taxonomy" id="1578017"/>
    <lineage>
        <taxon>Bacteria</taxon>
        <taxon>Pseudomonadati</taxon>
        <taxon>Bacteroidota</taxon>
        <taxon>Flavobacteriia</taxon>
        <taxon>Flavobacteriales</taxon>
        <taxon>Flavobacteriaceae</taxon>
        <taxon>Aquimarina</taxon>
    </lineage>
</organism>
<sequence>MNKFTLQEGGIFITHNIPPLLTIQIITNDNDEYDKFNDLYDIFSFRGNQFVFLVVEADTDLEHIEDYSLYRSIIKRAFKWYKNQVYIERHEKKRIFEDENYVLQRSEEMNHWVCAAKKEGIVVIFQEGNFNETQKMVYLEDFPEPDVMTIARQQRLIGEWLMLNHSEKL</sequence>
<protein>
    <submittedName>
        <fullName evidence="1">Uncharacterized protein</fullName>
    </submittedName>
</protein>
<evidence type="ECO:0000313" key="2">
    <source>
        <dbReference type="Proteomes" id="UP001597459"/>
    </source>
</evidence>
<comment type="caution">
    <text evidence="1">The sequence shown here is derived from an EMBL/GenBank/DDBJ whole genome shotgun (WGS) entry which is preliminary data.</text>
</comment>